<feature type="region of interest" description="Disordered" evidence="1">
    <location>
        <begin position="855"/>
        <end position="911"/>
    </location>
</feature>
<dbReference type="EMBL" id="CM003161">
    <property type="protein sequence ID" value="KIS65830.1"/>
    <property type="molecule type" value="Genomic_DNA"/>
</dbReference>
<dbReference type="PANTHER" id="PTHR12412:SF2">
    <property type="entry name" value="NUCLEAR CAP-BINDING PROTEIN SUBUNIT 1"/>
    <property type="match status" value="1"/>
</dbReference>
<dbReference type="STRING" id="237631.A0A0D1DTA6"/>
<dbReference type="GO" id="GO:0003729">
    <property type="term" value="F:mRNA binding"/>
    <property type="evidence" value="ECO:0000318"/>
    <property type="project" value="GO_Central"/>
</dbReference>
<name>A0A0D1DTA6_MYCMD</name>
<dbReference type="OMA" id="CAAEGLM"/>
<feature type="compositionally biased region" description="Basic and acidic residues" evidence="1">
    <location>
        <begin position="855"/>
        <end position="864"/>
    </location>
</feature>
<evidence type="ECO:0000313" key="5">
    <source>
        <dbReference type="Proteomes" id="UP000000561"/>
    </source>
</evidence>
<accession>A0A0D1DTA6</accession>
<dbReference type="GO" id="GO:0000339">
    <property type="term" value="F:RNA cap binding"/>
    <property type="evidence" value="ECO:0000318"/>
    <property type="project" value="GO_Central"/>
</dbReference>
<evidence type="ECO:0000259" key="2">
    <source>
        <dbReference type="Pfam" id="PF09088"/>
    </source>
</evidence>
<feature type="compositionally biased region" description="Acidic residues" evidence="1">
    <location>
        <begin position="871"/>
        <end position="883"/>
    </location>
</feature>
<dbReference type="Proteomes" id="UP000000561">
    <property type="component" value="Chromosome 22"/>
</dbReference>
<evidence type="ECO:0000256" key="1">
    <source>
        <dbReference type="SAM" id="MobiDB-lite"/>
    </source>
</evidence>
<dbReference type="Pfam" id="PF09088">
    <property type="entry name" value="MIF4G_like"/>
    <property type="match status" value="1"/>
</dbReference>
<dbReference type="GO" id="GO:0006406">
    <property type="term" value="P:mRNA export from nucleus"/>
    <property type="evidence" value="ECO:0007669"/>
    <property type="project" value="InterPro"/>
</dbReference>
<protein>
    <recommendedName>
        <fullName evidence="6">80 kDa nuclear cap binding protein</fullName>
    </recommendedName>
</protein>
<dbReference type="GO" id="GO:0005846">
    <property type="term" value="C:nuclear cap binding complex"/>
    <property type="evidence" value="ECO:0000318"/>
    <property type="project" value="GO_Central"/>
</dbReference>
<dbReference type="KEGG" id="uma:UMAG_06211"/>
<dbReference type="InterPro" id="IPR015174">
    <property type="entry name" value="MIF4G-like_typ-2"/>
</dbReference>
<dbReference type="InParanoid" id="A0A0D1DTA6"/>
<feature type="domain" description="MIF4G-like type 1" evidence="2">
    <location>
        <begin position="439"/>
        <end position="635"/>
    </location>
</feature>
<feature type="domain" description="MIF4G-like type 2" evidence="3">
    <location>
        <begin position="651"/>
        <end position="972"/>
    </location>
</feature>
<dbReference type="InterPro" id="IPR015172">
    <property type="entry name" value="MIF4G-like_typ-1"/>
</dbReference>
<dbReference type="PANTHER" id="PTHR12412">
    <property type="entry name" value="CAP BINDING PROTEIN"/>
    <property type="match status" value="1"/>
</dbReference>
<evidence type="ECO:0000313" key="4">
    <source>
        <dbReference type="EMBL" id="KIS65830.1"/>
    </source>
</evidence>
<dbReference type="SUPFAM" id="SSF48371">
    <property type="entry name" value="ARM repeat"/>
    <property type="match status" value="3"/>
</dbReference>
<dbReference type="FunFam" id="1.25.40.180:FF:000063">
    <property type="entry name" value="Unplaced genomic scaffold supercont1.20, whole genome shotgun sequence"/>
    <property type="match status" value="1"/>
</dbReference>
<sequence>MDGWDSSTNPGSGYPQHQYQHSYSNNGGSAGYGGAHAYGVRDQGWANSPRREGGGRAAHRPDGRGAGSGGGYYQDVRGGDGGAQPPHQQPPTERREENRIRYIRSQLFKLGEEKDFHPPSDLLKLARWIEDKSQDGIDATTSAFRIMVTEQPHKIPLIAALIGFLCLSQPSKPAAASNNEINPEEQDFSSTTESDSLGITIVKDLVKAFRSYLDARLWRNTRLSLHLFAALVPLQIIPASSLRTLLSSFAAVLEEPAVAAARADRAAICIIETLCRAGQDLLADSPNAQAELDDLVQKVVTYDAARKVEVELTQPVHSLDSIWLEGFPDAVKALEQLRAGGYTRPVFLPVPSDLLPAAISPAATQVPEEKRTVLLPDVLVPPEEDAEDQGLDVAYAQLGHHQVRQRKAGTGKGELEEKKAAVGPERISPQPRWFAETVPAVASPASVVLRAILADMIDLYEVNRKEAAKLILDLPNWLRRATFNLKVSSDAGLFGEMGDVNPGESNWSLDDLLVETILSTAFVLPTPPRNPLYYTSLLREIVTLTPGTVAPSLGKTIRTFYDALSSRNMDVETIHRFADWFAIHLSNFNFGWAWKEWIPDTTLPAAHPKIVFMKRVVELEIRLAYFDRVKQTLPDEIQAVTMPSEEPAPVFTYADESHPYAAQAGRLINSIKAKASAEVILADFESFKASILDNSSAIPSDDAVEGLVADALQADVVVRDLTIQCVLQVGSRSFSHFLNIVERYHSLLRQLSKSARMRAAILSGAVRFWHRSQQWIHIVVDKLLQYRIVEPADVVEFIFSPPMDEPGTISSPNGASGREGWVGFNTWTLLRLTLEKVNGRVDQLKKRLEEIQRNEAEEVERREAAAAAGFGEEDVGQGDDEAEQASMPLFPTSATLPIRPATSSAKEEKSQLSSTEALASLDAIKSEQRKVLVTTLVGFKTLIVRSQTNEPDEWTLWWIKSWYRQMVRFFNRQLLQNRQTVLNNAFRHDDGDVATNLSELLERAIDMLSE</sequence>
<dbReference type="VEuPathDB" id="FungiDB:UMAG_06211"/>
<dbReference type="Gene3D" id="1.25.40.180">
    <property type="match status" value="3"/>
</dbReference>
<feature type="compositionally biased region" description="Polar residues" evidence="1">
    <location>
        <begin position="1"/>
        <end position="20"/>
    </location>
</feature>
<dbReference type="Pfam" id="PF09090">
    <property type="entry name" value="MIF4G_like_2"/>
    <property type="match status" value="1"/>
</dbReference>
<feature type="compositionally biased region" description="Basic and acidic residues" evidence="1">
    <location>
        <begin position="49"/>
        <end position="63"/>
    </location>
</feature>
<dbReference type="AlphaFoldDB" id="A0A0D1DTA6"/>
<evidence type="ECO:0008006" key="6">
    <source>
        <dbReference type="Google" id="ProtNLM"/>
    </source>
</evidence>
<dbReference type="eggNOG" id="KOG1104">
    <property type="taxonomic scope" value="Eukaryota"/>
</dbReference>
<keyword evidence="5" id="KW-1185">Reference proteome</keyword>
<proteinExistence type="predicted"/>
<dbReference type="OrthoDB" id="10252707at2759"/>
<dbReference type="RefSeq" id="XP_011392571.1">
    <property type="nucleotide sequence ID" value="XM_011394269.1"/>
</dbReference>
<dbReference type="InterPro" id="IPR027159">
    <property type="entry name" value="CBP80"/>
</dbReference>
<dbReference type="GO" id="GO:0000184">
    <property type="term" value="P:nuclear-transcribed mRNA catabolic process, nonsense-mediated decay"/>
    <property type="evidence" value="ECO:0000318"/>
    <property type="project" value="GO_Central"/>
</dbReference>
<dbReference type="GeneID" id="23565877"/>
<reference evidence="4 5" key="1">
    <citation type="journal article" date="2006" name="Nature">
        <title>Insights from the genome of the biotrophic fungal plant pathogen Ustilago maydis.</title>
        <authorList>
            <person name="Kamper J."/>
            <person name="Kahmann R."/>
            <person name="Bolker M."/>
            <person name="Ma L.J."/>
            <person name="Brefort T."/>
            <person name="Saville B.J."/>
            <person name="Banuett F."/>
            <person name="Kronstad J.W."/>
            <person name="Gold S.E."/>
            <person name="Muller O."/>
            <person name="Perlin M.H."/>
            <person name="Wosten H.A."/>
            <person name="de Vries R."/>
            <person name="Ruiz-Herrera J."/>
            <person name="Reynaga-Pena C.G."/>
            <person name="Snetselaar K."/>
            <person name="McCann M."/>
            <person name="Perez-Martin J."/>
            <person name="Feldbrugge M."/>
            <person name="Basse C.W."/>
            <person name="Steinberg G."/>
            <person name="Ibeas J.I."/>
            <person name="Holloman W."/>
            <person name="Guzman P."/>
            <person name="Farman M."/>
            <person name="Stajich J.E."/>
            <person name="Sentandreu R."/>
            <person name="Gonzalez-Prieto J.M."/>
            <person name="Kennell J.C."/>
            <person name="Molina L."/>
            <person name="Schirawski J."/>
            <person name="Mendoza-Mendoza A."/>
            <person name="Greilinger D."/>
            <person name="Munch K."/>
            <person name="Rossel N."/>
            <person name="Scherer M."/>
            <person name="Vranes M."/>
            <person name="Ladendorf O."/>
            <person name="Vincon V."/>
            <person name="Fuchs U."/>
            <person name="Sandrock B."/>
            <person name="Meng S."/>
            <person name="Ho E.C."/>
            <person name="Cahill M.J."/>
            <person name="Boyce K.J."/>
            <person name="Klose J."/>
            <person name="Klosterman S.J."/>
            <person name="Deelstra H.J."/>
            <person name="Ortiz-Castellanos L."/>
            <person name="Li W."/>
            <person name="Sanchez-Alonso P."/>
            <person name="Schreier P.H."/>
            <person name="Hauser-Hahn I."/>
            <person name="Vaupel M."/>
            <person name="Koopmann E."/>
            <person name="Friedrich G."/>
            <person name="Voss H."/>
            <person name="Schluter T."/>
            <person name="Margolis J."/>
            <person name="Platt D."/>
            <person name="Swimmer C."/>
            <person name="Gnirke A."/>
            <person name="Chen F."/>
            <person name="Vysotskaia V."/>
            <person name="Mannhaupt G."/>
            <person name="Guldener U."/>
            <person name="Munsterkotter M."/>
            <person name="Haase D."/>
            <person name="Oesterheld M."/>
            <person name="Mewes H.W."/>
            <person name="Mauceli E.W."/>
            <person name="DeCaprio D."/>
            <person name="Wade C.M."/>
            <person name="Butler J."/>
            <person name="Young S."/>
            <person name="Jaffe D.B."/>
            <person name="Calvo S."/>
            <person name="Nusbaum C."/>
            <person name="Galagan J."/>
            <person name="Birren B.W."/>
        </authorList>
    </citation>
    <scope>NUCLEOTIDE SEQUENCE [LARGE SCALE GENOMIC DNA]</scope>
    <source>
        <strain evidence="5">DSM 14603 / FGSC 9021 / UM521</strain>
    </source>
</reference>
<organism evidence="4 5">
    <name type="scientific">Mycosarcoma maydis</name>
    <name type="common">Corn smut fungus</name>
    <name type="synonym">Ustilago maydis</name>
    <dbReference type="NCBI Taxonomy" id="5270"/>
    <lineage>
        <taxon>Eukaryota</taxon>
        <taxon>Fungi</taxon>
        <taxon>Dikarya</taxon>
        <taxon>Basidiomycota</taxon>
        <taxon>Ustilaginomycotina</taxon>
        <taxon>Ustilaginomycetes</taxon>
        <taxon>Ustilaginales</taxon>
        <taxon>Ustilaginaceae</taxon>
        <taxon>Mycosarcoma</taxon>
    </lineage>
</organism>
<dbReference type="InterPro" id="IPR016024">
    <property type="entry name" value="ARM-type_fold"/>
</dbReference>
<feature type="region of interest" description="Disordered" evidence="1">
    <location>
        <begin position="1"/>
        <end position="99"/>
    </location>
</feature>
<dbReference type="GO" id="GO:0005634">
    <property type="term" value="C:nucleus"/>
    <property type="evidence" value="ECO:0000318"/>
    <property type="project" value="GO_Central"/>
</dbReference>
<evidence type="ECO:0000259" key="3">
    <source>
        <dbReference type="Pfam" id="PF09090"/>
    </source>
</evidence>
<gene>
    <name evidence="4" type="ORF">UMAG_06211</name>
</gene>